<reference evidence="2 3" key="1">
    <citation type="submission" date="2024-01" db="EMBL/GenBank/DDBJ databases">
        <title>The complete chloroplast genome sequence of Lithospermum erythrorhizon: insights into the phylogenetic relationship among Boraginaceae species and the maternal lineages of purple gromwells.</title>
        <authorList>
            <person name="Okada T."/>
            <person name="Watanabe K."/>
        </authorList>
    </citation>
    <scope>NUCLEOTIDE SEQUENCE [LARGE SCALE GENOMIC DNA]</scope>
</reference>
<feature type="domain" description="HAT C-terminal dimerisation" evidence="1">
    <location>
        <begin position="262"/>
        <end position="320"/>
    </location>
</feature>
<dbReference type="InterPro" id="IPR055298">
    <property type="entry name" value="AtLOH3-like"/>
</dbReference>
<dbReference type="AlphaFoldDB" id="A0AAV3QFR8"/>
<dbReference type="InterPro" id="IPR008906">
    <property type="entry name" value="HATC_C_dom"/>
</dbReference>
<evidence type="ECO:0000259" key="1">
    <source>
        <dbReference type="Pfam" id="PF05699"/>
    </source>
</evidence>
<dbReference type="Pfam" id="PF05699">
    <property type="entry name" value="Dimer_Tnp_hAT"/>
    <property type="match status" value="1"/>
</dbReference>
<dbReference type="Proteomes" id="UP001454036">
    <property type="component" value="Unassembled WGS sequence"/>
</dbReference>
<gene>
    <name evidence="2" type="ORF">LIER_39398</name>
</gene>
<keyword evidence="3" id="KW-1185">Reference proteome</keyword>
<name>A0AAV3QFR8_LITER</name>
<comment type="caution">
    <text evidence="2">The sequence shown here is derived from an EMBL/GenBank/DDBJ whole genome shotgun (WGS) entry which is preliminary data.</text>
</comment>
<dbReference type="PANTHER" id="PTHR11697">
    <property type="entry name" value="GENERAL TRANSCRIPTION FACTOR 2-RELATED ZINC FINGER PROTEIN"/>
    <property type="match status" value="1"/>
</dbReference>
<dbReference type="InterPro" id="IPR012337">
    <property type="entry name" value="RNaseH-like_sf"/>
</dbReference>
<accession>A0AAV3QFR8</accession>
<dbReference type="GO" id="GO:0046983">
    <property type="term" value="F:protein dimerization activity"/>
    <property type="evidence" value="ECO:0007669"/>
    <property type="project" value="InterPro"/>
</dbReference>
<sequence>MVETGTGLNQQLSLARAGDTRWGSHYRVLLRLKKMFTPIVEVLEELKYDRTTSEAKGLLLLMKQFDFVFMLYLMTDILGVTNELSQALQRSDQDILNVMQLVEVSKKMFQQMRDDGWEEFFEKVLLSCGNLVINMPDMESRNIKDTRSQRNAAFITHFHYFKYDYFVHIIDVILKELNERFSPESTELLQCVACLSPCSSFDAFDTKSIVKMARLYPNDFDDVEDEDLTTQLEVYIHCVRTDANFSNLKGLSELCRTLIRTKKHKTFKFVYKLVKLALTLPVSTTSVERAFSGMNYMMDYLRTKMSNAWLNDCLVTFVEKEVFCTVDDRDIINRFQVMRERRMQIKLK</sequence>
<evidence type="ECO:0000313" key="2">
    <source>
        <dbReference type="EMBL" id="GAA0162345.1"/>
    </source>
</evidence>
<dbReference type="PANTHER" id="PTHR11697:SF230">
    <property type="entry name" value="ZINC FINGER, MYM DOMAIN CONTAINING 1"/>
    <property type="match status" value="1"/>
</dbReference>
<dbReference type="SUPFAM" id="SSF53098">
    <property type="entry name" value="Ribonuclease H-like"/>
    <property type="match status" value="1"/>
</dbReference>
<evidence type="ECO:0000313" key="3">
    <source>
        <dbReference type="Proteomes" id="UP001454036"/>
    </source>
</evidence>
<dbReference type="EMBL" id="BAABME010021088">
    <property type="protein sequence ID" value="GAA0162345.1"/>
    <property type="molecule type" value="Genomic_DNA"/>
</dbReference>
<organism evidence="2 3">
    <name type="scientific">Lithospermum erythrorhizon</name>
    <name type="common">Purple gromwell</name>
    <name type="synonym">Lithospermum officinale var. erythrorhizon</name>
    <dbReference type="NCBI Taxonomy" id="34254"/>
    <lineage>
        <taxon>Eukaryota</taxon>
        <taxon>Viridiplantae</taxon>
        <taxon>Streptophyta</taxon>
        <taxon>Embryophyta</taxon>
        <taxon>Tracheophyta</taxon>
        <taxon>Spermatophyta</taxon>
        <taxon>Magnoliopsida</taxon>
        <taxon>eudicotyledons</taxon>
        <taxon>Gunneridae</taxon>
        <taxon>Pentapetalae</taxon>
        <taxon>asterids</taxon>
        <taxon>lamiids</taxon>
        <taxon>Boraginales</taxon>
        <taxon>Boraginaceae</taxon>
        <taxon>Boraginoideae</taxon>
        <taxon>Lithospermeae</taxon>
        <taxon>Lithospermum</taxon>
    </lineage>
</organism>
<proteinExistence type="predicted"/>
<protein>
    <recommendedName>
        <fullName evidence="1">HAT C-terminal dimerisation domain-containing protein</fullName>
    </recommendedName>
</protein>